<proteinExistence type="inferred from homology"/>
<sequence>MATTIRLVTVIVTILIASVAAFDYCQIQSCQKGQHTMCKYFSKKPGKTCNKFQRTSISSDERNEILKVHNMFRKTVANGKEPRGSPGPQPAGIIKDLKWDKELANIAQRWANQCVDGHDECRNTKTFGYVGQNWALMGDSRGWTATMTGLIKGWYEEVQYYNKNNVEKFRRNYGPVTGHYTQMVWGQTTHIGCGVARYYRKGYYTTVLVCNYGPGGNILDRPVYQIKQRKN</sequence>
<name>A0A835CLY0_APHGI</name>
<evidence type="ECO:0000256" key="2">
    <source>
        <dbReference type="ARBA" id="ARBA00009923"/>
    </source>
</evidence>
<keyword evidence="4 6" id="KW-0732">Signal</keyword>
<evidence type="ECO:0000256" key="6">
    <source>
        <dbReference type="SAM" id="SignalP"/>
    </source>
</evidence>
<reference evidence="8 9" key="1">
    <citation type="submission" date="2020-08" db="EMBL/GenBank/DDBJ databases">
        <title>Aphidius gifuensis genome sequencing and assembly.</title>
        <authorList>
            <person name="Du Z."/>
        </authorList>
    </citation>
    <scope>NUCLEOTIDE SEQUENCE [LARGE SCALE GENOMIC DNA]</scope>
    <source>
        <strain evidence="8">YNYX2018</strain>
        <tissue evidence="8">Adults</tissue>
    </source>
</reference>
<dbReference type="PIRSF" id="PIRSF038921">
    <property type="entry name" value="P14a"/>
    <property type="match status" value="1"/>
</dbReference>
<evidence type="ECO:0000256" key="1">
    <source>
        <dbReference type="ARBA" id="ARBA00004613"/>
    </source>
</evidence>
<dbReference type="PANTHER" id="PTHR10334">
    <property type="entry name" value="CYSTEINE-RICH SECRETORY PROTEIN-RELATED"/>
    <property type="match status" value="1"/>
</dbReference>
<dbReference type="InterPro" id="IPR035940">
    <property type="entry name" value="CAP_sf"/>
</dbReference>
<dbReference type="GO" id="GO:0005576">
    <property type="term" value="C:extracellular region"/>
    <property type="evidence" value="ECO:0007669"/>
    <property type="project" value="UniProtKB-SubCell"/>
</dbReference>
<dbReference type="PRINTS" id="PR00838">
    <property type="entry name" value="V5ALLERGEN"/>
</dbReference>
<feature type="domain" description="SCP" evidence="7">
    <location>
        <begin position="60"/>
        <end position="220"/>
    </location>
</feature>
<organism evidence="8 9">
    <name type="scientific">Aphidius gifuensis</name>
    <name type="common">Parasitoid wasp</name>
    <dbReference type="NCBI Taxonomy" id="684658"/>
    <lineage>
        <taxon>Eukaryota</taxon>
        <taxon>Metazoa</taxon>
        <taxon>Ecdysozoa</taxon>
        <taxon>Arthropoda</taxon>
        <taxon>Hexapoda</taxon>
        <taxon>Insecta</taxon>
        <taxon>Pterygota</taxon>
        <taxon>Neoptera</taxon>
        <taxon>Endopterygota</taxon>
        <taxon>Hymenoptera</taxon>
        <taxon>Apocrita</taxon>
        <taxon>Ichneumonoidea</taxon>
        <taxon>Braconidae</taxon>
        <taxon>Aphidiinae</taxon>
        <taxon>Aphidius</taxon>
    </lineage>
</organism>
<comment type="similarity">
    <text evidence="2">Belongs to the CRISP family.</text>
</comment>
<dbReference type="PRINTS" id="PR00837">
    <property type="entry name" value="V5TPXLIKE"/>
</dbReference>
<dbReference type="PROSITE" id="PS01010">
    <property type="entry name" value="CRISP_2"/>
    <property type="match status" value="1"/>
</dbReference>
<dbReference type="InterPro" id="IPR034763">
    <property type="entry name" value="P14a_insect"/>
</dbReference>
<keyword evidence="3" id="KW-0964">Secreted</keyword>
<dbReference type="Proteomes" id="UP000639338">
    <property type="component" value="Unassembled WGS sequence"/>
</dbReference>
<dbReference type="InterPro" id="IPR001283">
    <property type="entry name" value="CRISP-related"/>
</dbReference>
<dbReference type="InterPro" id="IPR018244">
    <property type="entry name" value="Allrgn_V5/Tpx1_CS"/>
</dbReference>
<evidence type="ECO:0000313" key="8">
    <source>
        <dbReference type="EMBL" id="KAF7987814.1"/>
    </source>
</evidence>
<accession>A0A835CLY0</accession>
<dbReference type="AlphaFoldDB" id="A0A835CLY0"/>
<keyword evidence="9" id="KW-1185">Reference proteome</keyword>
<gene>
    <name evidence="8" type="ORF">HCN44_003677</name>
</gene>
<dbReference type="SMART" id="SM00198">
    <property type="entry name" value="SCP"/>
    <property type="match status" value="1"/>
</dbReference>
<feature type="signal peptide" evidence="6">
    <location>
        <begin position="1"/>
        <end position="21"/>
    </location>
</feature>
<evidence type="ECO:0000256" key="5">
    <source>
        <dbReference type="ARBA" id="ARBA00023157"/>
    </source>
</evidence>
<comment type="caution">
    <text evidence="8">The sequence shown here is derived from an EMBL/GenBank/DDBJ whole genome shotgun (WGS) entry which is preliminary data.</text>
</comment>
<evidence type="ECO:0000256" key="3">
    <source>
        <dbReference type="ARBA" id="ARBA00022525"/>
    </source>
</evidence>
<dbReference type="EMBL" id="JACMRX010000006">
    <property type="protein sequence ID" value="KAF7987814.1"/>
    <property type="molecule type" value="Genomic_DNA"/>
</dbReference>
<keyword evidence="5" id="KW-1015">Disulfide bond</keyword>
<evidence type="ECO:0000313" key="9">
    <source>
        <dbReference type="Proteomes" id="UP000639338"/>
    </source>
</evidence>
<evidence type="ECO:0000259" key="7">
    <source>
        <dbReference type="SMART" id="SM00198"/>
    </source>
</evidence>
<dbReference type="SUPFAM" id="SSF55797">
    <property type="entry name" value="PR-1-like"/>
    <property type="match status" value="1"/>
</dbReference>
<dbReference type="InterPro" id="IPR014044">
    <property type="entry name" value="CAP_dom"/>
</dbReference>
<dbReference type="PROSITE" id="PS01009">
    <property type="entry name" value="CRISP_1"/>
    <property type="match status" value="1"/>
</dbReference>
<evidence type="ECO:0000256" key="4">
    <source>
        <dbReference type="ARBA" id="ARBA00022729"/>
    </source>
</evidence>
<dbReference type="CDD" id="cd05380">
    <property type="entry name" value="CAP_euk"/>
    <property type="match status" value="1"/>
</dbReference>
<comment type="subcellular location">
    <subcellularLocation>
        <location evidence="1">Secreted</location>
    </subcellularLocation>
</comment>
<dbReference type="Gene3D" id="3.40.33.10">
    <property type="entry name" value="CAP"/>
    <property type="match status" value="1"/>
</dbReference>
<feature type="chain" id="PRO_5033062485" description="SCP domain-containing protein" evidence="6">
    <location>
        <begin position="22"/>
        <end position="231"/>
    </location>
</feature>
<dbReference type="InterPro" id="IPR002413">
    <property type="entry name" value="V5_allergen-like"/>
</dbReference>
<dbReference type="Pfam" id="PF00188">
    <property type="entry name" value="CAP"/>
    <property type="match status" value="1"/>
</dbReference>
<protein>
    <recommendedName>
        <fullName evidence="7">SCP domain-containing protein</fullName>
    </recommendedName>
</protein>
<dbReference type="OrthoDB" id="43654at2759"/>